<keyword evidence="2" id="KW-1133">Transmembrane helix</keyword>
<dbReference type="AlphaFoldDB" id="A0A941EHY7"/>
<dbReference type="SUPFAM" id="SSF53448">
    <property type="entry name" value="Nucleotide-diphospho-sugar transferases"/>
    <property type="match status" value="1"/>
</dbReference>
<dbReference type="InterPro" id="IPR001173">
    <property type="entry name" value="Glyco_trans_2-like"/>
</dbReference>
<feature type="transmembrane region" description="Helical" evidence="2">
    <location>
        <begin position="26"/>
        <end position="48"/>
    </location>
</feature>
<evidence type="ECO:0000259" key="3">
    <source>
        <dbReference type="Pfam" id="PF00535"/>
    </source>
</evidence>
<name>A0A941EHY7_9ACTN</name>
<evidence type="ECO:0000256" key="1">
    <source>
        <dbReference type="ARBA" id="ARBA00006739"/>
    </source>
</evidence>
<dbReference type="Pfam" id="PF00535">
    <property type="entry name" value="Glycos_transf_2"/>
    <property type="match status" value="1"/>
</dbReference>
<feature type="transmembrane region" description="Helical" evidence="2">
    <location>
        <begin position="452"/>
        <end position="474"/>
    </location>
</feature>
<accession>A0A941EHY7</accession>
<reference evidence="4" key="1">
    <citation type="submission" date="2021-04" db="EMBL/GenBank/DDBJ databases">
        <title>Genome based classification of Actinospica acidithermotolerans sp. nov., an actinobacterium isolated from an Indonesian hot spring.</title>
        <authorList>
            <person name="Kusuma A.B."/>
            <person name="Putra K.E."/>
            <person name="Nafisah S."/>
            <person name="Loh J."/>
            <person name="Nouioui I."/>
            <person name="Goodfellow M."/>
        </authorList>
    </citation>
    <scope>NUCLEOTIDE SEQUENCE</scope>
    <source>
        <strain evidence="4">CSCA 57</strain>
    </source>
</reference>
<protein>
    <submittedName>
        <fullName evidence="4">Glycosyltransferase family 2 protein</fullName>
    </submittedName>
</protein>
<dbReference type="InterPro" id="IPR029044">
    <property type="entry name" value="Nucleotide-diphossugar_trans"/>
</dbReference>
<dbReference type="InterPro" id="IPR050256">
    <property type="entry name" value="Glycosyltransferase_2"/>
</dbReference>
<dbReference type="EMBL" id="JAGSOG010000018">
    <property type="protein sequence ID" value="MBR7832910.1"/>
    <property type="molecule type" value="Genomic_DNA"/>
</dbReference>
<dbReference type="PANTHER" id="PTHR48090:SF7">
    <property type="entry name" value="RFBJ PROTEIN"/>
    <property type="match status" value="1"/>
</dbReference>
<evidence type="ECO:0000313" key="4">
    <source>
        <dbReference type="EMBL" id="MBR7832910.1"/>
    </source>
</evidence>
<sequence length="758" mass="81255">PAAPAPTPAPGGAARRMRRLGLMLRTHWFFTLVCALGLAGRILTMVAYRPALLYIDSFGYLANAGTLSPTGSEPIGYPILLRLLGDVNHSLALVTAVQHLLGLAAGVCIYILLMRHRMPKTLAALASAPVLLDAYEWQIEQNILTDSLFLSLIAAALIVLTWRHRPGPWLTASAGLLLGLGVTVRAVGEVTLIPAVLFAVLAAGPTWRRRVTALGAFVVAAAVPLVAYTVYSAGFAGAHGLRASNTIMLYGRTATIADCASLPADLKSLCPSDPVSKRQSLGSDYYQSSPNSPYFVYETDTGQVPSLASQFSWYVIEHQPLRFAEAVGHDFLELFISPHGQVSGGTAVGRWQFQTSYPEFAPLNANTELASLGQSAPTVNTGVAQLLRDYQLGGGYTPDVLYAIFLLAGIGGALGLTRTARRSGLRLWCALWTGTGVLLLLAADVFEFSWRYQLPALVTLPVGGAFGIAALAGFGRIWPPMKAYPEPSDAQAVAEFRAEYGADFELPPVVVLIAAYNEADAIGAVIDDLPDECLGMALKPLIVVDGATDETARISREHGAPTCVLPVNRGQGAALRVGYHLAYEMGARYIVTSDGDGQYDAGELPALLAPVVDGSADLVIGSRVLGGRENRDLVRHAGVHFYGFVVSFLTRTKVTDTSSGWRAMRAQVPVNVTLTQAQYQTSEFLIGTLAKGYRVANVPMAMRMRSHGSTKKGNNLVFGLRYFRVVVGTWCREYVRPRVLGRRTRTAPGERPGAQPTS</sequence>
<dbReference type="Gene3D" id="3.90.550.10">
    <property type="entry name" value="Spore Coat Polysaccharide Biosynthesis Protein SpsA, Chain A"/>
    <property type="match status" value="1"/>
</dbReference>
<organism evidence="4 5">
    <name type="scientific">Actinospica durhamensis</name>
    <dbReference type="NCBI Taxonomy" id="1508375"/>
    <lineage>
        <taxon>Bacteria</taxon>
        <taxon>Bacillati</taxon>
        <taxon>Actinomycetota</taxon>
        <taxon>Actinomycetes</taxon>
        <taxon>Catenulisporales</taxon>
        <taxon>Actinospicaceae</taxon>
        <taxon>Actinospica</taxon>
    </lineage>
</organism>
<feature type="non-terminal residue" evidence="4">
    <location>
        <position position="1"/>
    </location>
</feature>
<comment type="caution">
    <text evidence="4">The sequence shown here is derived from an EMBL/GenBank/DDBJ whole genome shotgun (WGS) entry which is preliminary data.</text>
</comment>
<keyword evidence="2" id="KW-0472">Membrane</keyword>
<feature type="transmembrane region" description="Helical" evidence="2">
    <location>
        <begin position="182"/>
        <end position="204"/>
    </location>
</feature>
<evidence type="ECO:0000256" key="2">
    <source>
        <dbReference type="SAM" id="Phobius"/>
    </source>
</evidence>
<feature type="transmembrane region" description="Helical" evidence="2">
    <location>
        <begin position="211"/>
        <end position="231"/>
    </location>
</feature>
<feature type="domain" description="Glycosyltransferase 2-like" evidence="3">
    <location>
        <begin position="511"/>
        <end position="667"/>
    </location>
</feature>
<feature type="transmembrane region" description="Helical" evidence="2">
    <location>
        <begin position="91"/>
        <end position="113"/>
    </location>
</feature>
<evidence type="ECO:0000313" key="5">
    <source>
        <dbReference type="Proteomes" id="UP000675781"/>
    </source>
</evidence>
<gene>
    <name evidence="4" type="ORF">KDL01_06530</name>
</gene>
<keyword evidence="2" id="KW-0812">Transmembrane</keyword>
<dbReference type="RefSeq" id="WP_212527434.1">
    <property type="nucleotide sequence ID" value="NZ_JAGSOG010000018.1"/>
</dbReference>
<dbReference type="Proteomes" id="UP000675781">
    <property type="component" value="Unassembled WGS sequence"/>
</dbReference>
<feature type="transmembrane region" description="Helical" evidence="2">
    <location>
        <begin position="427"/>
        <end position="446"/>
    </location>
</feature>
<feature type="transmembrane region" description="Helical" evidence="2">
    <location>
        <begin position="143"/>
        <end position="162"/>
    </location>
</feature>
<dbReference type="CDD" id="cd04179">
    <property type="entry name" value="DPM_DPG-synthase_like"/>
    <property type="match status" value="1"/>
</dbReference>
<proteinExistence type="inferred from homology"/>
<comment type="similarity">
    <text evidence="1">Belongs to the glycosyltransferase 2 family.</text>
</comment>
<feature type="transmembrane region" description="Helical" evidence="2">
    <location>
        <begin position="400"/>
        <end position="420"/>
    </location>
</feature>
<dbReference type="PANTHER" id="PTHR48090">
    <property type="entry name" value="UNDECAPRENYL-PHOSPHATE 4-DEOXY-4-FORMAMIDO-L-ARABINOSE TRANSFERASE-RELATED"/>
    <property type="match status" value="1"/>
</dbReference>
<keyword evidence="5" id="KW-1185">Reference proteome</keyword>